<accession>K0JZ66</accession>
<evidence type="ECO:0000256" key="1">
    <source>
        <dbReference type="SAM" id="MobiDB-lite"/>
    </source>
</evidence>
<dbReference type="KEGG" id="sesp:BN6_26560"/>
<dbReference type="Proteomes" id="UP000006281">
    <property type="component" value="Chromosome"/>
</dbReference>
<organism evidence="2 3">
    <name type="scientific">Saccharothrix espanaensis (strain ATCC 51144 / DSM 44229 / JCM 9112 / NBRC 15066 / NRRL 15764)</name>
    <dbReference type="NCBI Taxonomy" id="1179773"/>
    <lineage>
        <taxon>Bacteria</taxon>
        <taxon>Bacillati</taxon>
        <taxon>Actinomycetota</taxon>
        <taxon>Actinomycetes</taxon>
        <taxon>Pseudonocardiales</taxon>
        <taxon>Pseudonocardiaceae</taxon>
        <taxon>Saccharothrix</taxon>
    </lineage>
</organism>
<keyword evidence="3" id="KW-1185">Reference proteome</keyword>
<sequence length="64" mass="7179">MVPHGSSGVSGDGLGQVPPTGCTRCAGIRPEQRTRRWRRWRTGWSSSRRGPVRRLYEGPVVEVF</sequence>
<gene>
    <name evidence="2" type="ordered locus">BN6_26560</name>
</gene>
<proteinExistence type="predicted"/>
<reference evidence="2 3" key="1">
    <citation type="journal article" date="2012" name="BMC Genomics">
        <title>Complete genome sequence of Saccharothrix espanaensis DSM 44229T and comparison to the other completely sequenced Pseudonocardiaceae.</title>
        <authorList>
            <person name="Strobel T."/>
            <person name="Al-Dilaimi A."/>
            <person name="Blom J."/>
            <person name="Gessner A."/>
            <person name="Kalinowski J."/>
            <person name="Luzhetska M."/>
            <person name="Puhler A."/>
            <person name="Szczepanowski R."/>
            <person name="Bechthold A."/>
            <person name="Ruckert C."/>
        </authorList>
    </citation>
    <scope>NUCLEOTIDE SEQUENCE [LARGE SCALE GENOMIC DNA]</scope>
    <source>
        <strain evidence="3">ATCC 51144 / DSM 44229 / JCM 9112 / NBRC 15066 / NRRL 15764</strain>
    </source>
</reference>
<evidence type="ECO:0000313" key="2">
    <source>
        <dbReference type="EMBL" id="CCH29969.1"/>
    </source>
</evidence>
<dbReference type="AlphaFoldDB" id="K0JZ66"/>
<name>K0JZ66_SACES</name>
<protein>
    <submittedName>
        <fullName evidence="2">Uncharacterized protein</fullName>
    </submittedName>
</protein>
<evidence type="ECO:0000313" key="3">
    <source>
        <dbReference type="Proteomes" id="UP000006281"/>
    </source>
</evidence>
<dbReference type="EMBL" id="HE804045">
    <property type="protein sequence ID" value="CCH29969.1"/>
    <property type="molecule type" value="Genomic_DNA"/>
</dbReference>
<feature type="region of interest" description="Disordered" evidence="1">
    <location>
        <begin position="1"/>
        <end position="28"/>
    </location>
</feature>
<dbReference type="HOGENOM" id="CLU_2865143_0_0_11"/>
<dbReference type="STRING" id="1179773.BN6_26560"/>